<dbReference type="Proteomes" id="UP000050794">
    <property type="component" value="Unassembled WGS sequence"/>
</dbReference>
<dbReference type="EMBL" id="UYWY01019707">
    <property type="protein sequence ID" value="VDM38883.1"/>
    <property type="molecule type" value="Genomic_DNA"/>
</dbReference>
<evidence type="ECO:0000313" key="1">
    <source>
        <dbReference type="EMBL" id="VDM38883.1"/>
    </source>
</evidence>
<evidence type="ECO:0000313" key="2">
    <source>
        <dbReference type="Proteomes" id="UP000050794"/>
    </source>
</evidence>
<evidence type="ECO:0000313" key="3">
    <source>
        <dbReference type="WBParaSite" id="TCNE_0000756201-mRNA-1"/>
    </source>
</evidence>
<proteinExistence type="predicted"/>
<gene>
    <name evidence="1" type="ORF">TCNE_LOCUS7562</name>
</gene>
<accession>A0A183UGE2</accession>
<organism evidence="2 3">
    <name type="scientific">Toxocara canis</name>
    <name type="common">Canine roundworm</name>
    <dbReference type="NCBI Taxonomy" id="6265"/>
    <lineage>
        <taxon>Eukaryota</taxon>
        <taxon>Metazoa</taxon>
        <taxon>Ecdysozoa</taxon>
        <taxon>Nematoda</taxon>
        <taxon>Chromadorea</taxon>
        <taxon>Rhabditida</taxon>
        <taxon>Spirurina</taxon>
        <taxon>Ascaridomorpha</taxon>
        <taxon>Ascaridoidea</taxon>
        <taxon>Toxocaridae</taxon>
        <taxon>Toxocara</taxon>
    </lineage>
</organism>
<dbReference type="WBParaSite" id="TCNE_0000756201-mRNA-1">
    <property type="protein sequence ID" value="TCNE_0000756201-mRNA-1"/>
    <property type="gene ID" value="TCNE_0000756201"/>
</dbReference>
<dbReference type="AlphaFoldDB" id="A0A183UGE2"/>
<reference evidence="3" key="1">
    <citation type="submission" date="2016-06" db="UniProtKB">
        <authorList>
            <consortium name="WormBaseParasite"/>
        </authorList>
    </citation>
    <scope>IDENTIFICATION</scope>
</reference>
<sequence length="67" mass="7710">MFRGYYEDDEDFFSSGMGIRLARSQSFGGVTQYRVQRLSEAHNYNTTAVKDEQEECVVLDDDDSENS</sequence>
<name>A0A183UGE2_TOXCA</name>
<keyword evidence="2" id="KW-1185">Reference proteome</keyword>
<reference evidence="1 2" key="2">
    <citation type="submission" date="2018-11" db="EMBL/GenBank/DDBJ databases">
        <authorList>
            <consortium name="Pathogen Informatics"/>
        </authorList>
    </citation>
    <scope>NUCLEOTIDE SEQUENCE [LARGE SCALE GENOMIC DNA]</scope>
</reference>
<protein>
    <submittedName>
        <fullName evidence="3">F-box/LRR-repeat protein</fullName>
    </submittedName>
</protein>